<comment type="subcellular location">
    <subcellularLocation>
        <location evidence="1">Cell membrane</location>
        <topology evidence="1">Multi-pass membrane protein</topology>
    </subcellularLocation>
</comment>
<dbReference type="AlphaFoldDB" id="A0A0G1HP47"/>
<evidence type="ECO:0000256" key="3">
    <source>
        <dbReference type="ARBA" id="ARBA00022692"/>
    </source>
</evidence>
<feature type="transmembrane region" description="Helical" evidence="6">
    <location>
        <begin position="167"/>
        <end position="186"/>
    </location>
</feature>
<evidence type="ECO:0000256" key="6">
    <source>
        <dbReference type="SAM" id="Phobius"/>
    </source>
</evidence>
<keyword evidence="2" id="KW-1003">Cell membrane</keyword>
<feature type="transmembrane region" description="Helical" evidence="6">
    <location>
        <begin position="136"/>
        <end position="155"/>
    </location>
</feature>
<keyword evidence="8" id="KW-0808">Transferase</keyword>
<keyword evidence="4 6" id="KW-1133">Transmembrane helix</keyword>
<dbReference type="GO" id="GO:0000155">
    <property type="term" value="F:phosphorelay sensor kinase activity"/>
    <property type="evidence" value="ECO:0007669"/>
    <property type="project" value="InterPro"/>
</dbReference>
<evidence type="ECO:0000256" key="2">
    <source>
        <dbReference type="ARBA" id="ARBA00022475"/>
    </source>
</evidence>
<name>A0A0G1HP47_9BACT</name>
<keyword evidence="8" id="KW-0418">Kinase</keyword>
<accession>A0A0G1HP47</accession>
<dbReference type="GO" id="GO:0071555">
    <property type="term" value="P:cell wall organization"/>
    <property type="evidence" value="ECO:0007669"/>
    <property type="project" value="InterPro"/>
</dbReference>
<reference evidence="8 9" key="1">
    <citation type="journal article" date="2015" name="Nature">
        <title>rRNA introns, odd ribosomes, and small enigmatic genomes across a large radiation of phyla.</title>
        <authorList>
            <person name="Brown C.T."/>
            <person name="Hug L.A."/>
            <person name="Thomas B.C."/>
            <person name="Sharon I."/>
            <person name="Castelle C.J."/>
            <person name="Singh A."/>
            <person name="Wilkins M.J."/>
            <person name="Williams K.H."/>
            <person name="Banfield J.F."/>
        </authorList>
    </citation>
    <scope>NUCLEOTIDE SEQUENCE [LARGE SCALE GENOMIC DNA]</scope>
</reference>
<dbReference type="Pfam" id="PF07694">
    <property type="entry name" value="5TM-5TMR_LYT"/>
    <property type="match status" value="1"/>
</dbReference>
<evidence type="ECO:0000259" key="7">
    <source>
        <dbReference type="Pfam" id="PF07694"/>
    </source>
</evidence>
<keyword evidence="5 6" id="KW-0472">Membrane</keyword>
<dbReference type="EMBL" id="LCIE01000021">
    <property type="protein sequence ID" value="KKT48675.1"/>
    <property type="molecule type" value="Genomic_DNA"/>
</dbReference>
<keyword evidence="3 6" id="KW-0812">Transmembrane</keyword>
<evidence type="ECO:0000256" key="5">
    <source>
        <dbReference type="ARBA" id="ARBA00023136"/>
    </source>
</evidence>
<protein>
    <submittedName>
        <fullName evidence="8">Bacteriophytochrome (Light-regulated signal transduction histidine kinase)</fullName>
    </submittedName>
</protein>
<evidence type="ECO:0000313" key="8">
    <source>
        <dbReference type="EMBL" id="KKT48675.1"/>
    </source>
</evidence>
<evidence type="ECO:0000256" key="4">
    <source>
        <dbReference type="ARBA" id="ARBA00022989"/>
    </source>
</evidence>
<evidence type="ECO:0000256" key="1">
    <source>
        <dbReference type="ARBA" id="ARBA00004651"/>
    </source>
</evidence>
<feature type="transmembrane region" description="Helical" evidence="6">
    <location>
        <begin position="104"/>
        <end position="124"/>
    </location>
</feature>
<feature type="domain" description="Signal transduction histidine kinase 5TM receptor LytS transmembrane region" evidence="7">
    <location>
        <begin position="31"/>
        <end position="188"/>
    </location>
</feature>
<gene>
    <name evidence="8" type="ORF">UW41_C0021G0001</name>
</gene>
<feature type="transmembrane region" description="Helical" evidence="6">
    <location>
        <begin position="36"/>
        <end position="58"/>
    </location>
</feature>
<comment type="caution">
    <text evidence="8">The sequence shown here is derived from an EMBL/GenBank/DDBJ whole genome shotgun (WGS) entry which is preliminary data.</text>
</comment>
<sequence length="206" mass="23167">MENSFFRGLIYNAALLLVMVLVFEMSASRFKENKTFIWQVTVGILLGIVGLAVMETHWELIPGIIFDTRSVLIGAVGLFFGWIPTLTVMTITGVYRIFLGGSGVYMGMSVIVMSGVTGLIWRGFRLQNLHRLSLMELYVFGLLIHVMMLFLTILLPVESRDEVFSKIWIPLMVIYPISTLLIGMMMSDCIKRDMVNLAGLRVKSGC</sequence>
<dbReference type="GO" id="GO:0005886">
    <property type="term" value="C:plasma membrane"/>
    <property type="evidence" value="ECO:0007669"/>
    <property type="project" value="UniProtKB-SubCell"/>
</dbReference>
<proteinExistence type="predicted"/>
<dbReference type="Proteomes" id="UP000034172">
    <property type="component" value="Unassembled WGS sequence"/>
</dbReference>
<dbReference type="STRING" id="1618392.UW41_C0021G0001"/>
<feature type="transmembrane region" description="Helical" evidence="6">
    <location>
        <begin position="70"/>
        <end position="98"/>
    </location>
</feature>
<feature type="transmembrane region" description="Helical" evidence="6">
    <location>
        <begin position="9"/>
        <end position="30"/>
    </location>
</feature>
<organism evidence="8 9">
    <name type="scientific">Candidatus Collierbacteria bacterium GW2011_GWC2_44_18</name>
    <dbReference type="NCBI Taxonomy" id="1618392"/>
    <lineage>
        <taxon>Bacteria</taxon>
        <taxon>Candidatus Collieribacteriota</taxon>
    </lineage>
</organism>
<evidence type="ECO:0000313" key="9">
    <source>
        <dbReference type="Proteomes" id="UP000034172"/>
    </source>
</evidence>
<dbReference type="InterPro" id="IPR011620">
    <property type="entry name" value="Sig_transdc_His_kinase_LytS_TM"/>
</dbReference>